<keyword evidence="1" id="KW-0808">Transferase</keyword>
<dbReference type="PANTHER" id="PTHR35526">
    <property type="entry name" value="ANTI-SIGMA-F FACTOR RSBW-RELATED"/>
    <property type="match status" value="1"/>
</dbReference>
<protein>
    <submittedName>
        <fullName evidence="3">ATP-binding protein</fullName>
    </submittedName>
</protein>
<name>A0ABV9TZB2_9ACTN</name>
<sequence>MMLVGVLDVPGVARSARAAREFLTRLARRLALINVTDDTLADLVLCVDELVANACEHTASGRGGRVVIYVETDGRTVRLTVRDDGGALTEPRVQPEACGEGGRGLWLVEALSTAWGSHDTSVWAEFPCCSRVVMPQAQHVSS</sequence>
<evidence type="ECO:0000256" key="1">
    <source>
        <dbReference type="ARBA" id="ARBA00022527"/>
    </source>
</evidence>
<dbReference type="Gene3D" id="3.30.565.10">
    <property type="entry name" value="Histidine kinase-like ATPase, C-terminal domain"/>
    <property type="match status" value="1"/>
</dbReference>
<evidence type="ECO:0000313" key="3">
    <source>
        <dbReference type="EMBL" id="MFC4908640.1"/>
    </source>
</evidence>
<dbReference type="InterPro" id="IPR050267">
    <property type="entry name" value="Anti-sigma-factor_SerPK"/>
</dbReference>
<reference evidence="4" key="1">
    <citation type="journal article" date="2019" name="Int. J. Syst. Evol. Microbiol.">
        <title>The Global Catalogue of Microorganisms (GCM) 10K type strain sequencing project: providing services to taxonomists for standard genome sequencing and annotation.</title>
        <authorList>
            <consortium name="The Broad Institute Genomics Platform"/>
            <consortium name="The Broad Institute Genome Sequencing Center for Infectious Disease"/>
            <person name="Wu L."/>
            <person name="Ma J."/>
        </authorList>
    </citation>
    <scope>NUCLEOTIDE SEQUENCE [LARGE SCALE GENOMIC DNA]</scope>
    <source>
        <strain evidence="4">KLKA75</strain>
    </source>
</reference>
<gene>
    <name evidence="3" type="ORF">ACFPCY_15025</name>
</gene>
<keyword evidence="1" id="KW-0418">Kinase</keyword>
<feature type="domain" description="Histidine kinase/HSP90-like ATPase" evidence="2">
    <location>
        <begin position="14"/>
        <end position="113"/>
    </location>
</feature>
<dbReference type="GO" id="GO:0005524">
    <property type="term" value="F:ATP binding"/>
    <property type="evidence" value="ECO:0007669"/>
    <property type="project" value="UniProtKB-KW"/>
</dbReference>
<keyword evidence="3" id="KW-0547">Nucleotide-binding</keyword>
<dbReference type="RefSeq" id="WP_378255477.1">
    <property type="nucleotide sequence ID" value="NZ_JBHSIT010000004.1"/>
</dbReference>
<accession>A0ABV9TZB2</accession>
<evidence type="ECO:0000259" key="2">
    <source>
        <dbReference type="Pfam" id="PF13581"/>
    </source>
</evidence>
<dbReference type="CDD" id="cd16936">
    <property type="entry name" value="HATPase_RsbW-like"/>
    <property type="match status" value="1"/>
</dbReference>
<organism evidence="3 4">
    <name type="scientific">Actinomadura gamaensis</name>
    <dbReference type="NCBI Taxonomy" id="1763541"/>
    <lineage>
        <taxon>Bacteria</taxon>
        <taxon>Bacillati</taxon>
        <taxon>Actinomycetota</taxon>
        <taxon>Actinomycetes</taxon>
        <taxon>Streptosporangiales</taxon>
        <taxon>Thermomonosporaceae</taxon>
        <taxon>Actinomadura</taxon>
    </lineage>
</organism>
<dbReference type="EMBL" id="JBHSIT010000004">
    <property type="protein sequence ID" value="MFC4908640.1"/>
    <property type="molecule type" value="Genomic_DNA"/>
</dbReference>
<keyword evidence="1" id="KW-0723">Serine/threonine-protein kinase</keyword>
<comment type="caution">
    <text evidence="3">The sequence shown here is derived from an EMBL/GenBank/DDBJ whole genome shotgun (WGS) entry which is preliminary data.</text>
</comment>
<proteinExistence type="predicted"/>
<dbReference type="Pfam" id="PF13581">
    <property type="entry name" value="HATPase_c_2"/>
    <property type="match status" value="1"/>
</dbReference>
<dbReference type="Proteomes" id="UP001595872">
    <property type="component" value="Unassembled WGS sequence"/>
</dbReference>
<keyword evidence="3" id="KW-0067">ATP-binding</keyword>
<dbReference type="SUPFAM" id="SSF55874">
    <property type="entry name" value="ATPase domain of HSP90 chaperone/DNA topoisomerase II/histidine kinase"/>
    <property type="match status" value="1"/>
</dbReference>
<dbReference type="InterPro" id="IPR003594">
    <property type="entry name" value="HATPase_dom"/>
</dbReference>
<keyword evidence="4" id="KW-1185">Reference proteome</keyword>
<dbReference type="InterPro" id="IPR036890">
    <property type="entry name" value="HATPase_C_sf"/>
</dbReference>
<dbReference type="PANTHER" id="PTHR35526:SF3">
    <property type="entry name" value="ANTI-SIGMA-F FACTOR RSBW"/>
    <property type="match status" value="1"/>
</dbReference>
<evidence type="ECO:0000313" key="4">
    <source>
        <dbReference type="Proteomes" id="UP001595872"/>
    </source>
</evidence>